<organism evidence="5 6">
    <name type="scientific">Marinomonas phaeophyticola</name>
    <dbReference type="NCBI Taxonomy" id="3004091"/>
    <lineage>
        <taxon>Bacteria</taxon>
        <taxon>Pseudomonadati</taxon>
        <taxon>Pseudomonadota</taxon>
        <taxon>Gammaproteobacteria</taxon>
        <taxon>Oceanospirillales</taxon>
        <taxon>Oceanospirillaceae</taxon>
        <taxon>Marinomonas</taxon>
    </lineage>
</organism>
<dbReference type="PROSITE" id="PS51352">
    <property type="entry name" value="THIOREDOXIN_2"/>
    <property type="match status" value="1"/>
</dbReference>
<dbReference type="Gene3D" id="3.40.30.10">
    <property type="entry name" value="Glutaredoxin"/>
    <property type="match status" value="1"/>
</dbReference>
<feature type="domain" description="Thioredoxin" evidence="4">
    <location>
        <begin position="1"/>
        <end position="175"/>
    </location>
</feature>
<keyword evidence="3" id="KW-0049">Antioxidant</keyword>
<evidence type="ECO:0000313" key="5">
    <source>
        <dbReference type="EMBL" id="MCZ2722568.1"/>
    </source>
</evidence>
<comment type="function">
    <text evidence="3">Thiol-specific peroxidase that catalyzes the reduction of hydrogen peroxide and organic hydroperoxides to water and alcohols, respectively. Plays a role in cell protection against oxidative stress by detoxifying peroxides.</text>
</comment>
<dbReference type="InterPro" id="IPR036249">
    <property type="entry name" value="Thioredoxin-like_sf"/>
</dbReference>
<protein>
    <recommendedName>
        <fullName evidence="3">Glutathione-dependent peroxiredoxin</fullName>
        <ecNumber evidence="3">1.11.1.27</ecNumber>
    </recommendedName>
</protein>
<dbReference type="Proteomes" id="UP001149719">
    <property type="component" value="Unassembled WGS sequence"/>
</dbReference>
<proteinExistence type="inferred from homology"/>
<dbReference type="SUPFAM" id="SSF52833">
    <property type="entry name" value="Thioredoxin-like"/>
    <property type="match status" value="1"/>
</dbReference>
<dbReference type="InterPro" id="IPR037944">
    <property type="entry name" value="PRX5-like"/>
</dbReference>
<dbReference type="InterPro" id="IPR013766">
    <property type="entry name" value="Thioredoxin_domain"/>
</dbReference>
<name>A0ABT4JXQ7_9GAMM</name>
<comment type="catalytic activity">
    <reaction evidence="3">
        <text>a hydroperoxide + 2 glutathione = an alcohol + glutathione disulfide + H2O</text>
        <dbReference type="Rhea" id="RHEA:62632"/>
        <dbReference type="ChEBI" id="CHEBI:15377"/>
        <dbReference type="ChEBI" id="CHEBI:30879"/>
        <dbReference type="ChEBI" id="CHEBI:35924"/>
        <dbReference type="ChEBI" id="CHEBI:57925"/>
        <dbReference type="ChEBI" id="CHEBI:58297"/>
        <dbReference type="EC" id="1.11.1.27"/>
    </reaction>
</comment>
<dbReference type="CDD" id="cd03013">
    <property type="entry name" value="PRX5_like"/>
    <property type="match status" value="1"/>
</dbReference>
<evidence type="ECO:0000256" key="2">
    <source>
        <dbReference type="ARBA" id="ARBA00023002"/>
    </source>
</evidence>
<dbReference type="RefSeq" id="WP_269126282.1">
    <property type="nucleotide sequence ID" value="NZ_JAPUBN010000018.1"/>
</dbReference>
<comment type="caution">
    <text evidence="5">The sequence shown here is derived from an EMBL/GenBank/DDBJ whole genome shotgun (WGS) entry which is preliminary data.</text>
</comment>
<evidence type="ECO:0000259" key="4">
    <source>
        <dbReference type="PROSITE" id="PS51352"/>
    </source>
</evidence>
<sequence>MSNTVPSVVFKTRVRNEELGGPNPFEWKDVSSDDLFKGKNVVVFSLPGAFTPTCSTSHLPRFEELYSEFTAQGIDAVICISVNDAFVMYQWGKSQNAQNVFLLPDGNGDFTRQMGMLVKKDNLGFGMRSWRYAMHVENGNIVKMFSEAGYQDNAPADPFEVSDADTMLNYLKSRA</sequence>
<evidence type="ECO:0000313" key="6">
    <source>
        <dbReference type="Proteomes" id="UP001149719"/>
    </source>
</evidence>
<keyword evidence="1 3" id="KW-0575">Peroxidase</keyword>
<evidence type="ECO:0000256" key="1">
    <source>
        <dbReference type="ARBA" id="ARBA00022559"/>
    </source>
</evidence>
<dbReference type="InterPro" id="IPR013740">
    <property type="entry name" value="Redoxin"/>
</dbReference>
<gene>
    <name evidence="5" type="ORF">O1D97_13355</name>
</gene>
<dbReference type="EMBL" id="JAPUBN010000018">
    <property type="protein sequence ID" value="MCZ2722568.1"/>
    <property type="molecule type" value="Genomic_DNA"/>
</dbReference>
<keyword evidence="6" id="KW-1185">Reference proteome</keyword>
<dbReference type="EC" id="1.11.1.27" evidence="3"/>
<comment type="similarity">
    <text evidence="3">Belongs to the peroxiredoxin family. Prx5 subfamily.</text>
</comment>
<dbReference type="PANTHER" id="PTHR10430:SF16">
    <property type="entry name" value="PEROXIREDOXIN-5, MITOCHONDRIAL"/>
    <property type="match status" value="1"/>
</dbReference>
<keyword evidence="3" id="KW-0676">Redox-active center</keyword>
<dbReference type="PANTHER" id="PTHR10430">
    <property type="entry name" value="PEROXIREDOXIN"/>
    <property type="match status" value="1"/>
</dbReference>
<evidence type="ECO:0000256" key="3">
    <source>
        <dbReference type="RuleBase" id="RU366011"/>
    </source>
</evidence>
<reference evidence="5" key="1">
    <citation type="submission" date="2022-12" db="EMBL/GenBank/DDBJ databases">
        <title>Marinomonas 15G1-11 sp. nov, isolated from marine algae.</title>
        <authorList>
            <person name="Butt M."/>
            <person name="Choi D.G."/>
            <person name="Kim J.M."/>
            <person name="Lee J.K."/>
            <person name="Baek J.H."/>
            <person name="Jeon C.O."/>
        </authorList>
    </citation>
    <scope>NUCLEOTIDE SEQUENCE</scope>
    <source>
        <strain evidence="5">15G1-11</strain>
    </source>
</reference>
<dbReference type="Pfam" id="PF08534">
    <property type="entry name" value="Redoxin"/>
    <property type="match status" value="1"/>
</dbReference>
<keyword evidence="2 3" id="KW-0560">Oxidoreductase</keyword>
<accession>A0ABT4JXQ7</accession>